<dbReference type="PROSITE" id="PS00092">
    <property type="entry name" value="N6_MTASE"/>
    <property type="match status" value="1"/>
</dbReference>
<dbReference type="SUPFAM" id="SSF53335">
    <property type="entry name" value="S-adenosyl-L-methionine-dependent methyltransferases"/>
    <property type="match status" value="1"/>
</dbReference>
<dbReference type="EMBL" id="PEMH01000144">
    <property type="protein sequence ID" value="RTI00693.1"/>
    <property type="molecule type" value="Genomic_DNA"/>
</dbReference>
<evidence type="ECO:0000259" key="6">
    <source>
        <dbReference type="Pfam" id="PF01555"/>
    </source>
</evidence>
<dbReference type="InterPro" id="IPR001091">
    <property type="entry name" value="RM_Methyltransferase"/>
</dbReference>
<feature type="domain" description="DNA methylase N-4/N-6" evidence="6">
    <location>
        <begin position="166"/>
        <end position="229"/>
    </location>
</feature>
<dbReference type="Gene3D" id="3.40.50.150">
    <property type="entry name" value="Vaccinia Virus protein VP39"/>
    <property type="match status" value="1"/>
</dbReference>
<evidence type="ECO:0000313" key="7">
    <source>
        <dbReference type="EMBL" id="RTI00693.1"/>
    </source>
</evidence>
<dbReference type="EC" id="2.1.1.-" evidence="4"/>
<organism evidence="7 8">
    <name type="scientific">Thermus scotoductus</name>
    <dbReference type="NCBI Taxonomy" id="37636"/>
    <lineage>
        <taxon>Bacteria</taxon>
        <taxon>Thermotogati</taxon>
        <taxon>Deinococcota</taxon>
        <taxon>Deinococci</taxon>
        <taxon>Thermales</taxon>
        <taxon>Thermaceae</taxon>
        <taxon>Thermus</taxon>
    </lineage>
</organism>
<dbReference type="Proteomes" id="UP000288347">
    <property type="component" value="Unassembled WGS sequence"/>
</dbReference>
<dbReference type="InterPro" id="IPR029063">
    <property type="entry name" value="SAM-dependent_MTases_sf"/>
</dbReference>
<comment type="similarity">
    <text evidence="1 4">Belongs to the N(4)/N(6)-methyltransferase family.</text>
</comment>
<dbReference type="InterPro" id="IPR002941">
    <property type="entry name" value="DNA_methylase_N4/N6"/>
</dbReference>
<dbReference type="GO" id="GO:0003677">
    <property type="term" value="F:DNA binding"/>
    <property type="evidence" value="ECO:0007669"/>
    <property type="project" value="InterPro"/>
</dbReference>
<comment type="caution">
    <text evidence="7">The sequence shown here is derived from an EMBL/GenBank/DDBJ whole genome shotgun (WGS) entry which is preliminary data.</text>
</comment>
<feature type="compositionally biased region" description="Low complexity" evidence="5">
    <location>
        <begin position="1"/>
        <end position="14"/>
    </location>
</feature>
<evidence type="ECO:0000256" key="5">
    <source>
        <dbReference type="SAM" id="MobiDB-lite"/>
    </source>
</evidence>
<feature type="region of interest" description="Disordered" evidence="5">
    <location>
        <begin position="149"/>
        <end position="172"/>
    </location>
</feature>
<evidence type="ECO:0000256" key="2">
    <source>
        <dbReference type="ARBA" id="ARBA00022603"/>
    </source>
</evidence>
<gene>
    <name evidence="7" type="ORF">CSW29_05370</name>
</gene>
<feature type="compositionally biased region" description="Polar residues" evidence="5">
    <location>
        <begin position="22"/>
        <end position="34"/>
    </location>
</feature>
<dbReference type="PRINTS" id="PR00508">
    <property type="entry name" value="S21N4MTFRASE"/>
</dbReference>
<proteinExistence type="inferred from homology"/>
<name>A0A430UHH4_THESC</name>
<evidence type="ECO:0000256" key="4">
    <source>
        <dbReference type="RuleBase" id="RU362026"/>
    </source>
</evidence>
<keyword evidence="2 7" id="KW-0489">Methyltransferase</keyword>
<feature type="region of interest" description="Disordered" evidence="5">
    <location>
        <begin position="1"/>
        <end position="47"/>
    </location>
</feature>
<dbReference type="GO" id="GO:0032259">
    <property type="term" value="P:methylation"/>
    <property type="evidence" value="ECO:0007669"/>
    <property type="project" value="UniProtKB-KW"/>
</dbReference>
<sequence length="249" mass="27007">MSSSRAKGSTSTSRPRFRAQATRPSTTSFTCSLSRTKRGSVGAVITDPPYGTGGWKRPGAGLGSDPRGFWTREAWDEWSLAWLPEALRVSTGPVVFFLPQERLEEALAFARSRGLPYRLLFWAKPDPRPRPQGPAYGFEPILALRPLPGKGKDYTLASSPRPGRDGEATGHPHQKPVRVMAWLVGLASRPGEVVLDPFMGSGSTGEAALRLGRGFIGVEREASWYPVAQKRLQSALLQAPLLEAPTGEG</sequence>
<keyword evidence="3 7" id="KW-0808">Transferase</keyword>
<dbReference type="GO" id="GO:0008170">
    <property type="term" value="F:N-methyltransferase activity"/>
    <property type="evidence" value="ECO:0007669"/>
    <property type="project" value="InterPro"/>
</dbReference>
<protein>
    <recommendedName>
        <fullName evidence="4">Methyltransferase</fullName>
        <ecNumber evidence="4">2.1.1.-</ecNumber>
    </recommendedName>
</protein>
<evidence type="ECO:0000256" key="3">
    <source>
        <dbReference type="ARBA" id="ARBA00022679"/>
    </source>
</evidence>
<evidence type="ECO:0000313" key="8">
    <source>
        <dbReference type="Proteomes" id="UP000288347"/>
    </source>
</evidence>
<dbReference type="AlphaFoldDB" id="A0A430UHH4"/>
<accession>A0A430UHH4</accession>
<dbReference type="InterPro" id="IPR002052">
    <property type="entry name" value="DNA_methylase_N6_adenine_CS"/>
</dbReference>
<evidence type="ECO:0000256" key="1">
    <source>
        <dbReference type="ARBA" id="ARBA00006594"/>
    </source>
</evidence>
<reference evidence="7 8" key="1">
    <citation type="journal article" date="2019" name="Extremophiles">
        <title>Biogeography of thermophiles and predominance of Thermus scotoductus in domestic water heaters.</title>
        <authorList>
            <person name="Wilpiszeski R.L."/>
            <person name="Zhang Z."/>
            <person name="House C.H."/>
        </authorList>
    </citation>
    <scope>NUCLEOTIDE SEQUENCE [LARGE SCALE GENOMIC DNA]</scope>
    <source>
        <strain evidence="7 8">16_S16</strain>
    </source>
</reference>
<dbReference type="Pfam" id="PF01555">
    <property type="entry name" value="N6_N4_Mtase"/>
    <property type="match status" value="1"/>
</dbReference>